<gene>
    <name evidence="1" type="ORF">BDN72DRAFT_957630</name>
</gene>
<organism evidence="1 2">
    <name type="scientific">Pluteus cervinus</name>
    <dbReference type="NCBI Taxonomy" id="181527"/>
    <lineage>
        <taxon>Eukaryota</taxon>
        <taxon>Fungi</taxon>
        <taxon>Dikarya</taxon>
        <taxon>Basidiomycota</taxon>
        <taxon>Agaricomycotina</taxon>
        <taxon>Agaricomycetes</taxon>
        <taxon>Agaricomycetidae</taxon>
        <taxon>Agaricales</taxon>
        <taxon>Pluteineae</taxon>
        <taxon>Pluteaceae</taxon>
        <taxon>Pluteus</taxon>
    </lineage>
</organism>
<protein>
    <submittedName>
        <fullName evidence="1">Uncharacterized protein</fullName>
    </submittedName>
</protein>
<evidence type="ECO:0000313" key="2">
    <source>
        <dbReference type="Proteomes" id="UP000308600"/>
    </source>
</evidence>
<keyword evidence="2" id="KW-1185">Reference proteome</keyword>
<dbReference type="EMBL" id="ML208290">
    <property type="protein sequence ID" value="TFK72037.1"/>
    <property type="molecule type" value="Genomic_DNA"/>
</dbReference>
<proteinExistence type="predicted"/>
<dbReference type="Proteomes" id="UP000308600">
    <property type="component" value="Unassembled WGS sequence"/>
</dbReference>
<evidence type="ECO:0000313" key="1">
    <source>
        <dbReference type="EMBL" id="TFK72037.1"/>
    </source>
</evidence>
<sequence length="245" mass="27677">MKSSPQLPAEILGEIIFRAWRSPMNNNERIDFMTTSMMVNKTWQSSFLFVSGKDIHIPCQSYIPYLRSRRTSSNVLCQTASIRVQADTSPAAAQDLNICLTPTHPRGQVNRVTKLIPRMPNTTPRMCKALSSFLYLCWREPEFLPNLHTLSIHYSDIPFAFDDLLDRLVTFPDRVGNLDLSFSFSNLQKGQASTQDIIIHSSWALELPFLKGLSICRGSEIVVGNMKVVCPNLEQLVVDGEKAEL</sequence>
<name>A0ACD3B4Z7_9AGAR</name>
<reference evidence="1 2" key="1">
    <citation type="journal article" date="2019" name="Nat. Ecol. Evol.">
        <title>Megaphylogeny resolves global patterns of mushroom evolution.</title>
        <authorList>
            <person name="Varga T."/>
            <person name="Krizsan K."/>
            <person name="Foldi C."/>
            <person name="Dima B."/>
            <person name="Sanchez-Garcia M."/>
            <person name="Sanchez-Ramirez S."/>
            <person name="Szollosi G.J."/>
            <person name="Szarkandi J.G."/>
            <person name="Papp V."/>
            <person name="Albert L."/>
            <person name="Andreopoulos W."/>
            <person name="Angelini C."/>
            <person name="Antonin V."/>
            <person name="Barry K.W."/>
            <person name="Bougher N.L."/>
            <person name="Buchanan P."/>
            <person name="Buyck B."/>
            <person name="Bense V."/>
            <person name="Catcheside P."/>
            <person name="Chovatia M."/>
            <person name="Cooper J."/>
            <person name="Damon W."/>
            <person name="Desjardin D."/>
            <person name="Finy P."/>
            <person name="Geml J."/>
            <person name="Haridas S."/>
            <person name="Hughes K."/>
            <person name="Justo A."/>
            <person name="Karasinski D."/>
            <person name="Kautmanova I."/>
            <person name="Kiss B."/>
            <person name="Kocsube S."/>
            <person name="Kotiranta H."/>
            <person name="LaButti K.M."/>
            <person name="Lechner B.E."/>
            <person name="Liimatainen K."/>
            <person name="Lipzen A."/>
            <person name="Lukacs Z."/>
            <person name="Mihaltcheva S."/>
            <person name="Morgado L.N."/>
            <person name="Niskanen T."/>
            <person name="Noordeloos M.E."/>
            <person name="Ohm R.A."/>
            <person name="Ortiz-Santana B."/>
            <person name="Ovrebo C."/>
            <person name="Racz N."/>
            <person name="Riley R."/>
            <person name="Savchenko A."/>
            <person name="Shiryaev A."/>
            <person name="Soop K."/>
            <person name="Spirin V."/>
            <person name="Szebenyi C."/>
            <person name="Tomsovsky M."/>
            <person name="Tulloss R.E."/>
            <person name="Uehling J."/>
            <person name="Grigoriev I.V."/>
            <person name="Vagvolgyi C."/>
            <person name="Papp T."/>
            <person name="Martin F.M."/>
            <person name="Miettinen O."/>
            <person name="Hibbett D.S."/>
            <person name="Nagy L.G."/>
        </authorList>
    </citation>
    <scope>NUCLEOTIDE SEQUENCE [LARGE SCALE GENOMIC DNA]</scope>
    <source>
        <strain evidence="1 2">NL-1719</strain>
    </source>
</reference>
<accession>A0ACD3B4Z7</accession>